<dbReference type="Gene3D" id="3.40.640.10">
    <property type="entry name" value="Type I PLP-dependent aspartate aminotransferase-like (Major domain)"/>
    <property type="match status" value="1"/>
</dbReference>
<comment type="cofactor">
    <cofactor evidence="1">
        <name>pyridoxal 5'-phosphate</name>
        <dbReference type="ChEBI" id="CHEBI:597326"/>
    </cofactor>
</comment>
<evidence type="ECO:0000256" key="2">
    <source>
        <dbReference type="ARBA" id="ARBA00022898"/>
    </source>
</evidence>
<sequence>MSSTESAISSAHSLGWRAKEITQREVARYAERTRGSQKASVRARLVMPLGVPSSFQAYDPHPIVVKAARGANMWDVDDNEYVDYDMGFGALFSGHVNPLVRRAIDAQLDDGTLFVTPCELNADVAELLGQRYGLPMWRFTNSGTEATMDAIRVARGATGRDKIVKVEGGYHGHHDEVMISMKPKLEDAGPADRPNSVPATAGITQAVLGDTIVVPYNDAEALERALRHEDVACFIVEPVMENIGICLPDPGYLEAVREITTRYGTLLIFDEVKTGITAGWGGATGALGVTPDLVALAKSIGGGLPLGAFGGKREYMDQITMGRVIHLGTYNGNPLCMAAAKAVLSEVCTPQATAIAIGRNKLLVDACSDIIEEANLPAQVLQFGAKGCVTWTAEPVRNYRDYKKSDLDLAFAQWIYGINRGILLPPGLDEQWLISIMHSDEESMRYANVFSDFVNELTA</sequence>
<proteinExistence type="predicted"/>
<dbReference type="InterPro" id="IPR015422">
    <property type="entry name" value="PyrdxlP-dep_Trfase_small"/>
</dbReference>
<dbReference type="SUPFAM" id="SSF53383">
    <property type="entry name" value="PLP-dependent transferases"/>
    <property type="match status" value="1"/>
</dbReference>
<evidence type="ECO:0000313" key="3">
    <source>
        <dbReference type="EMBL" id="CAB4548061.1"/>
    </source>
</evidence>
<dbReference type="InterPro" id="IPR015424">
    <property type="entry name" value="PyrdxlP-dep_Trfase"/>
</dbReference>
<dbReference type="PANTHER" id="PTHR43713">
    <property type="entry name" value="GLUTAMATE-1-SEMIALDEHYDE 2,1-AMINOMUTASE"/>
    <property type="match status" value="1"/>
</dbReference>
<dbReference type="Pfam" id="PF00202">
    <property type="entry name" value="Aminotran_3"/>
    <property type="match status" value="1"/>
</dbReference>
<protein>
    <submittedName>
        <fullName evidence="3">Unannotated protein</fullName>
    </submittedName>
</protein>
<dbReference type="AlphaFoldDB" id="A0A6J6C9P6"/>
<dbReference type="EMBL" id="CAEZSL010000122">
    <property type="protein sequence ID" value="CAB4548061.1"/>
    <property type="molecule type" value="Genomic_DNA"/>
</dbReference>
<evidence type="ECO:0000256" key="1">
    <source>
        <dbReference type="ARBA" id="ARBA00001933"/>
    </source>
</evidence>
<accession>A0A6J6C9P6</accession>
<keyword evidence="2" id="KW-0663">Pyridoxal phosphate</keyword>
<dbReference type="InterPro" id="IPR015421">
    <property type="entry name" value="PyrdxlP-dep_Trfase_major"/>
</dbReference>
<dbReference type="Gene3D" id="3.90.1150.10">
    <property type="entry name" value="Aspartate Aminotransferase, domain 1"/>
    <property type="match status" value="1"/>
</dbReference>
<dbReference type="CDD" id="cd00610">
    <property type="entry name" value="OAT_like"/>
    <property type="match status" value="1"/>
</dbReference>
<organism evidence="3">
    <name type="scientific">freshwater metagenome</name>
    <dbReference type="NCBI Taxonomy" id="449393"/>
    <lineage>
        <taxon>unclassified sequences</taxon>
        <taxon>metagenomes</taxon>
        <taxon>ecological metagenomes</taxon>
    </lineage>
</organism>
<dbReference type="InterPro" id="IPR005814">
    <property type="entry name" value="Aminotrans_3"/>
</dbReference>
<name>A0A6J6C9P6_9ZZZZ</name>
<dbReference type="GO" id="GO:0008483">
    <property type="term" value="F:transaminase activity"/>
    <property type="evidence" value="ECO:0007669"/>
    <property type="project" value="InterPro"/>
</dbReference>
<reference evidence="3" key="1">
    <citation type="submission" date="2020-05" db="EMBL/GenBank/DDBJ databases">
        <authorList>
            <person name="Chiriac C."/>
            <person name="Salcher M."/>
            <person name="Ghai R."/>
            <person name="Kavagutti S V."/>
        </authorList>
    </citation>
    <scope>NUCLEOTIDE SEQUENCE</scope>
</reference>
<gene>
    <name evidence="3" type="ORF">UFOPK1421_01086</name>
</gene>
<dbReference type="GO" id="GO:0030170">
    <property type="term" value="F:pyridoxal phosphate binding"/>
    <property type="evidence" value="ECO:0007669"/>
    <property type="project" value="InterPro"/>
</dbReference>
<dbReference type="PANTHER" id="PTHR43713:SF3">
    <property type="entry name" value="GLUTAMATE-1-SEMIALDEHYDE 2,1-AMINOMUTASE 1, CHLOROPLASTIC-RELATED"/>
    <property type="match status" value="1"/>
</dbReference>